<feature type="signal peptide" evidence="2">
    <location>
        <begin position="1"/>
        <end position="24"/>
    </location>
</feature>
<feature type="chain" id="PRO_5012877794" description="Lipoprotein" evidence="2">
    <location>
        <begin position="25"/>
        <end position="209"/>
    </location>
</feature>
<organism evidence="3 4">
    <name type="scientific">Streptomyces formicae</name>
    <dbReference type="NCBI Taxonomy" id="1616117"/>
    <lineage>
        <taxon>Bacteria</taxon>
        <taxon>Bacillati</taxon>
        <taxon>Actinomycetota</taxon>
        <taxon>Actinomycetes</taxon>
        <taxon>Kitasatosporales</taxon>
        <taxon>Streptomycetaceae</taxon>
        <taxon>Streptomyces</taxon>
    </lineage>
</organism>
<keyword evidence="2" id="KW-0732">Signal</keyword>
<evidence type="ECO:0000313" key="3">
    <source>
        <dbReference type="EMBL" id="ATL29674.1"/>
    </source>
</evidence>
<feature type="region of interest" description="Disordered" evidence="1">
    <location>
        <begin position="25"/>
        <end position="55"/>
    </location>
</feature>
<gene>
    <name evidence="3" type="ORF">KY5_4656c</name>
</gene>
<dbReference type="EMBL" id="CP022685">
    <property type="protein sequence ID" value="ATL29674.1"/>
    <property type="molecule type" value="Genomic_DNA"/>
</dbReference>
<evidence type="ECO:0008006" key="5">
    <source>
        <dbReference type="Google" id="ProtNLM"/>
    </source>
</evidence>
<reference evidence="3 4" key="1">
    <citation type="submission" date="2017-08" db="EMBL/GenBank/DDBJ databases">
        <title>Complete Genome Sequence of Streptomyces formicae KY5, the formicamycin producer.</title>
        <authorList>
            <person name="Holmes N.A."/>
            <person name="Devine R."/>
            <person name="Qin Z."/>
            <person name="Seipke R.F."/>
            <person name="Wilkinson B."/>
            <person name="Hutchings M.I."/>
        </authorList>
    </citation>
    <scope>NUCLEOTIDE SEQUENCE [LARGE SCALE GENOMIC DNA]</scope>
    <source>
        <strain evidence="3 4">KY5</strain>
    </source>
</reference>
<dbReference type="KEGG" id="sfk:KY5_4656c"/>
<evidence type="ECO:0000256" key="1">
    <source>
        <dbReference type="SAM" id="MobiDB-lite"/>
    </source>
</evidence>
<accession>A0A291QDW9</accession>
<dbReference type="AlphaFoldDB" id="A0A291QDW9"/>
<dbReference type="Proteomes" id="UP000221011">
    <property type="component" value="Chromosome"/>
</dbReference>
<evidence type="ECO:0000256" key="2">
    <source>
        <dbReference type="SAM" id="SignalP"/>
    </source>
</evidence>
<sequence>MPTIAVLAATTALVLTGCSSNSDASDKIEGAGGDANASPKSPEKSSTAPAELPDFGLPADVKVEIASDTTGDKAKDRILKEQAESLMARQRIFLDLDPKSRYLTRYYADEALAFYVSEIKKAKADNRTITGLYRYYDRKVETHTGDIAVVSYCEDRSKAYAKDITSGKTRKTEPSPSDFIKNTATLAKTGNGTWVVQSFRGKTSAKECQ</sequence>
<name>A0A291QDW9_9ACTN</name>
<proteinExistence type="predicted"/>
<protein>
    <recommendedName>
        <fullName evidence="5">Lipoprotein</fullName>
    </recommendedName>
</protein>
<evidence type="ECO:0000313" key="4">
    <source>
        <dbReference type="Proteomes" id="UP000221011"/>
    </source>
</evidence>
<keyword evidence="4" id="KW-1185">Reference proteome</keyword>